<comment type="caution">
    <text evidence="2">The sequence shown here is derived from an EMBL/GenBank/DDBJ whole genome shotgun (WGS) entry which is preliminary data.</text>
</comment>
<dbReference type="EMBL" id="PQXN01000312">
    <property type="protein sequence ID" value="TGO46657.1"/>
    <property type="molecule type" value="Genomic_DNA"/>
</dbReference>
<proteinExistence type="predicted"/>
<dbReference type="AlphaFoldDB" id="A0A4Z1HP06"/>
<dbReference type="Proteomes" id="UP000297527">
    <property type="component" value="Unassembled WGS sequence"/>
</dbReference>
<evidence type="ECO:0000313" key="3">
    <source>
        <dbReference type="Proteomes" id="UP000297527"/>
    </source>
</evidence>
<name>A0A4Z1HP06_9HELO</name>
<keyword evidence="3" id="KW-1185">Reference proteome</keyword>
<gene>
    <name evidence="2" type="ORF">BCON_0313g00050</name>
</gene>
<dbReference type="OrthoDB" id="10611593at2759"/>
<organism evidence="2 3">
    <name type="scientific">Botryotinia convoluta</name>
    <dbReference type="NCBI Taxonomy" id="54673"/>
    <lineage>
        <taxon>Eukaryota</taxon>
        <taxon>Fungi</taxon>
        <taxon>Dikarya</taxon>
        <taxon>Ascomycota</taxon>
        <taxon>Pezizomycotina</taxon>
        <taxon>Leotiomycetes</taxon>
        <taxon>Helotiales</taxon>
        <taxon>Sclerotiniaceae</taxon>
        <taxon>Botryotinia</taxon>
    </lineage>
</organism>
<accession>A0A4Z1HP06</accession>
<protein>
    <submittedName>
        <fullName evidence="2">Uncharacterized protein</fullName>
    </submittedName>
</protein>
<evidence type="ECO:0000256" key="1">
    <source>
        <dbReference type="SAM" id="MobiDB-lite"/>
    </source>
</evidence>
<reference evidence="2 3" key="1">
    <citation type="submission" date="2017-12" db="EMBL/GenBank/DDBJ databases">
        <title>Comparative genomics of Botrytis spp.</title>
        <authorList>
            <person name="Valero-Jimenez C.A."/>
            <person name="Tapia P."/>
            <person name="Veloso J."/>
            <person name="Silva-Moreno E."/>
            <person name="Staats M."/>
            <person name="Valdes J.H."/>
            <person name="Van Kan J.A.L."/>
        </authorList>
    </citation>
    <scope>NUCLEOTIDE SEQUENCE [LARGE SCALE GENOMIC DNA]</scope>
    <source>
        <strain evidence="2 3">MUCL11595</strain>
    </source>
</reference>
<evidence type="ECO:0000313" key="2">
    <source>
        <dbReference type="EMBL" id="TGO46657.1"/>
    </source>
</evidence>
<feature type="region of interest" description="Disordered" evidence="1">
    <location>
        <begin position="40"/>
        <end position="89"/>
    </location>
</feature>
<sequence length="143" mass="16331">MLPNQLTFASVCNKSAPISKVMLVEGCVVDNVVVEDKFSKSQSRTFRRLKKEERQQRRGNPKSHFPIQKELQTPRAAGATRRPPSECPKLLDRIGLQKVNNFRRLTSELKGERNEVSINSSAKVKREVHVNVNVLNDVAHWEQ</sequence>